<dbReference type="AlphaFoldDB" id="A0A1T4WS48"/>
<proteinExistence type="predicted"/>
<organism evidence="1 2">
    <name type="scientific">Thiothrix eikelboomii</name>
    <dbReference type="NCBI Taxonomy" id="92487"/>
    <lineage>
        <taxon>Bacteria</taxon>
        <taxon>Pseudomonadati</taxon>
        <taxon>Pseudomonadota</taxon>
        <taxon>Gammaproteobacteria</taxon>
        <taxon>Thiotrichales</taxon>
        <taxon>Thiotrichaceae</taxon>
        <taxon>Thiothrix</taxon>
    </lineage>
</organism>
<protein>
    <submittedName>
        <fullName evidence="1">Uncharacterized protein</fullName>
    </submittedName>
</protein>
<accession>A0A1T4WS48</accession>
<dbReference type="OrthoDB" id="5622435at2"/>
<evidence type="ECO:0000313" key="1">
    <source>
        <dbReference type="EMBL" id="SKA79441.1"/>
    </source>
</evidence>
<reference evidence="1 2" key="1">
    <citation type="submission" date="2017-02" db="EMBL/GenBank/DDBJ databases">
        <authorList>
            <person name="Peterson S.W."/>
        </authorList>
    </citation>
    <scope>NUCLEOTIDE SEQUENCE [LARGE SCALE GENOMIC DNA]</scope>
    <source>
        <strain evidence="1 2">ATCC 49788</strain>
    </source>
</reference>
<keyword evidence="2" id="KW-1185">Reference proteome</keyword>
<sequence>MLEKIFPGGSPAVSVHLPLAFRLSDEKDLRLSSLYDPLQTWRFLSHQIRRSPLDLRAHVQRILLTHQANLTDRMEGSLMDLYLALGHEAGSMLKERMLEQCQPYLSPEAMQFFKQLTTADENQGLEREWRLGSVLTTGENNASHPLVRVERQVEASRYSSVLEEVQACLEYGQIDIAQALLEQEMLAGHQDPAIEQELLNIYQYTRNKDKLIQLTAQLAAVGLEPSETWKAQQSEADNW</sequence>
<gene>
    <name evidence="1" type="ORF">SAMN02745130_01997</name>
</gene>
<evidence type="ECO:0000313" key="2">
    <source>
        <dbReference type="Proteomes" id="UP000190460"/>
    </source>
</evidence>
<name>A0A1T4WS48_9GAMM</name>
<dbReference type="RefSeq" id="WP_078922463.1">
    <property type="nucleotide sequence ID" value="NZ_FUYB01000008.1"/>
</dbReference>
<dbReference type="EMBL" id="FUYB01000008">
    <property type="protein sequence ID" value="SKA79441.1"/>
    <property type="molecule type" value="Genomic_DNA"/>
</dbReference>
<dbReference type="Proteomes" id="UP000190460">
    <property type="component" value="Unassembled WGS sequence"/>
</dbReference>
<dbReference type="STRING" id="92487.SAMN02745130_01997"/>